<reference evidence="2" key="1">
    <citation type="journal article" date="2020" name="Stud. Mycol.">
        <title>101 Dothideomycetes genomes: a test case for predicting lifestyles and emergence of pathogens.</title>
        <authorList>
            <person name="Haridas S."/>
            <person name="Albert R."/>
            <person name="Binder M."/>
            <person name="Bloem J."/>
            <person name="Labutti K."/>
            <person name="Salamov A."/>
            <person name="Andreopoulos B."/>
            <person name="Baker S."/>
            <person name="Barry K."/>
            <person name="Bills G."/>
            <person name="Bluhm B."/>
            <person name="Cannon C."/>
            <person name="Castanera R."/>
            <person name="Culley D."/>
            <person name="Daum C."/>
            <person name="Ezra D."/>
            <person name="Gonzalez J."/>
            <person name="Henrissat B."/>
            <person name="Kuo A."/>
            <person name="Liang C."/>
            <person name="Lipzen A."/>
            <person name="Lutzoni F."/>
            <person name="Magnuson J."/>
            <person name="Mondo S."/>
            <person name="Nolan M."/>
            <person name="Ohm R."/>
            <person name="Pangilinan J."/>
            <person name="Park H.-J."/>
            <person name="Ramirez L."/>
            <person name="Alfaro M."/>
            <person name="Sun H."/>
            <person name="Tritt A."/>
            <person name="Yoshinaga Y."/>
            <person name="Zwiers L.-H."/>
            <person name="Turgeon B."/>
            <person name="Goodwin S."/>
            <person name="Spatafora J."/>
            <person name="Crous P."/>
            <person name="Grigoriev I."/>
        </authorList>
    </citation>
    <scope>NUCLEOTIDE SEQUENCE</scope>
    <source>
        <strain evidence="2">CBS 113389</strain>
    </source>
</reference>
<dbReference type="Proteomes" id="UP000799767">
    <property type="component" value="Unassembled WGS sequence"/>
</dbReference>
<gene>
    <name evidence="2" type="ORF">BDY17DRAFT_255281</name>
</gene>
<dbReference type="GO" id="GO:0005737">
    <property type="term" value="C:cytoplasm"/>
    <property type="evidence" value="ECO:0007669"/>
    <property type="project" value="TreeGrafter"/>
</dbReference>
<proteinExistence type="predicted"/>
<dbReference type="PANTHER" id="PTHR48100">
    <property type="entry name" value="BROAD-SPECIFICITY PHOSPHATASE YOR283W-RELATED"/>
    <property type="match status" value="1"/>
</dbReference>
<dbReference type="InterPro" id="IPR050275">
    <property type="entry name" value="PGM_Phosphatase"/>
</dbReference>
<dbReference type="InterPro" id="IPR029033">
    <property type="entry name" value="His_PPase_superfam"/>
</dbReference>
<feature type="compositionally biased region" description="Acidic residues" evidence="1">
    <location>
        <begin position="227"/>
        <end position="238"/>
    </location>
</feature>
<dbReference type="Pfam" id="PF00300">
    <property type="entry name" value="His_Phos_1"/>
    <property type="match status" value="1"/>
</dbReference>
<organism evidence="2 3">
    <name type="scientific">Neohortaea acidophila</name>
    <dbReference type="NCBI Taxonomy" id="245834"/>
    <lineage>
        <taxon>Eukaryota</taxon>
        <taxon>Fungi</taxon>
        <taxon>Dikarya</taxon>
        <taxon>Ascomycota</taxon>
        <taxon>Pezizomycotina</taxon>
        <taxon>Dothideomycetes</taxon>
        <taxon>Dothideomycetidae</taxon>
        <taxon>Mycosphaerellales</taxon>
        <taxon>Teratosphaeriaceae</taxon>
        <taxon>Neohortaea</taxon>
    </lineage>
</organism>
<dbReference type="SUPFAM" id="SSF53254">
    <property type="entry name" value="Phosphoglycerate mutase-like"/>
    <property type="match status" value="1"/>
</dbReference>
<dbReference type="GO" id="GO:0016791">
    <property type="term" value="F:phosphatase activity"/>
    <property type="evidence" value="ECO:0007669"/>
    <property type="project" value="TreeGrafter"/>
</dbReference>
<evidence type="ECO:0000313" key="3">
    <source>
        <dbReference type="Proteomes" id="UP000799767"/>
    </source>
</evidence>
<protein>
    <submittedName>
        <fullName evidence="2">Histidine phosphatase superfamily</fullName>
    </submittedName>
</protein>
<dbReference type="EMBL" id="MU001639">
    <property type="protein sequence ID" value="KAF2480651.1"/>
    <property type="molecule type" value="Genomic_DNA"/>
</dbReference>
<evidence type="ECO:0000256" key="1">
    <source>
        <dbReference type="SAM" id="MobiDB-lite"/>
    </source>
</evidence>
<dbReference type="PANTHER" id="PTHR48100:SF24">
    <property type="entry name" value="PHOSPHOGLYCERATE MUTASE"/>
    <property type="match status" value="1"/>
</dbReference>
<dbReference type="CDD" id="cd07067">
    <property type="entry name" value="HP_PGM_like"/>
    <property type="match status" value="1"/>
</dbReference>
<name>A0A6A6PLS8_9PEZI</name>
<dbReference type="Gene3D" id="3.40.50.1240">
    <property type="entry name" value="Phosphoglycerate mutase-like"/>
    <property type="match status" value="1"/>
</dbReference>
<dbReference type="GeneID" id="54472521"/>
<accession>A0A6A6PLS8</accession>
<dbReference type="InterPro" id="IPR013078">
    <property type="entry name" value="His_Pase_superF_clade-1"/>
</dbReference>
<dbReference type="SMART" id="SM00855">
    <property type="entry name" value="PGAM"/>
    <property type="match status" value="1"/>
</dbReference>
<dbReference type="RefSeq" id="XP_033587221.1">
    <property type="nucleotide sequence ID" value="XM_033731519.1"/>
</dbReference>
<dbReference type="AlphaFoldDB" id="A0A6A6PLS8"/>
<feature type="region of interest" description="Disordered" evidence="1">
    <location>
        <begin position="203"/>
        <end position="238"/>
    </location>
</feature>
<evidence type="ECO:0000313" key="2">
    <source>
        <dbReference type="EMBL" id="KAF2480651.1"/>
    </source>
</evidence>
<sequence>MPPTLILIRHAEAEHNASENYDIHDPPLTTDGLRQCRELSEHLQKKCPIADKVEHIITSPMRRTLQTTLNGLDWLIERGVRVEVDAMWQENYDGPCDTGSALDTLAAEFPALDFSKVDPVYPDKSPGTPYAYGRSANAARGQACLRRLYARPEQAIAVVAHSGFLRTAISKRRYHYADYRIFTFRQDHQNGLLRLVEDGVTARRGGGLGRSPKGSYPVNEWDFPPERDEDAEVEAAMR</sequence>
<dbReference type="OrthoDB" id="496981at2759"/>
<keyword evidence="3" id="KW-1185">Reference proteome</keyword>